<proteinExistence type="predicted"/>
<evidence type="ECO:0000256" key="1">
    <source>
        <dbReference type="SAM" id="Coils"/>
    </source>
</evidence>
<dbReference type="GeneID" id="80517803"/>
<reference evidence="3" key="2">
    <citation type="journal article" date="2018" name="Nat. Commun.">
        <title>Tailed giant Tupanvirus possesses the most complete translational apparatus of the known virosphere.</title>
        <authorList>
            <person name="Abrahao J."/>
            <person name="Silva L."/>
            <person name="Silva L.S."/>
            <person name="Khalil J.Y.B."/>
            <person name="Rodrigues R."/>
            <person name="Arantes T."/>
            <person name="Assis F."/>
            <person name="Boratto P."/>
            <person name="Andrade M."/>
            <person name="Kroon E.G."/>
            <person name="Ribeiro B."/>
            <person name="Bergier I."/>
            <person name="Seligmann H."/>
            <person name="Ghigo E."/>
            <person name="Colson P."/>
            <person name="Levasseur A."/>
            <person name="Kroemer G."/>
            <person name="Raoult D."/>
            <person name="La Scola B."/>
        </authorList>
    </citation>
    <scope>NUCLEOTIDE SEQUENCE [LARGE SCALE GENOMIC DNA]</scope>
    <source>
        <strain evidence="3">Deep ocean</strain>
    </source>
</reference>
<accession>A0A6N1NH31</accession>
<dbReference type="KEGG" id="vg:80517803"/>
<dbReference type="Gene3D" id="2.60.120.620">
    <property type="entry name" value="q2cbj1_9rhob like domain"/>
    <property type="match status" value="1"/>
</dbReference>
<feature type="domain" description="Fe2OG dioxygenase" evidence="2">
    <location>
        <begin position="111"/>
        <end position="210"/>
    </location>
</feature>
<protein>
    <recommendedName>
        <fullName evidence="2">Fe2OG dioxygenase domain-containing protein</fullName>
    </recommendedName>
</protein>
<dbReference type="RefSeq" id="YP_010781112.1">
    <property type="nucleotide sequence ID" value="NC_075038.1"/>
</dbReference>
<dbReference type="EMBL" id="MF405918">
    <property type="protein sequence ID" value="QKU34479.1"/>
    <property type="molecule type" value="Genomic_DNA"/>
</dbReference>
<feature type="coiled-coil region" evidence="1">
    <location>
        <begin position="235"/>
        <end position="262"/>
    </location>
</feature>
<evidence type="ECO:0000313" key="3">
    <source>
        <dbReference type="EMBL" id="QKU34479.1"/>
    </source>
</evidence>
<dbReference type="InterPro" id="IPR005123">
    <property type="entry name" value="Oxoglu/Fe-dep_dioxygenase_dom"/>
</dbReference>
<reference evidence="3" key="1">
    <citation type="submission" date="2017-06" db="EMBL/GenBank/DDBJ databases">
        <authorList>
            <person name="Assis F.L."/>
            <person name="Abrahao J.S."/>
            <person name="Silva L."/>
            <person name="Khalil J.B."/>
            <person name="Rodrigues R."/>
            <person name="Silva L.S."/>
            <person name="Boratto P."/>
            <person name="Andrade M."/>
            <person name="Kroon E.G."/>
            <person name="Ribeiro B."/>
            <person name="Bergier I."/>
            <person name="Seligmann H."/>
            <person name="Ghigo E."/>
            <person name="Colson P."/>
            <person name="Levasseur A."/>
            <person name="Raoult D."/>
            <person name="Scola B.L."/>
        </authorList>
    </citation>
    <scope>NUCLEOTIDE SEQUENCE</scope>
    <source>
        <strain evidence="3">Deep ocean</strain>
    </source>
</reference>
<evidence type="ECO:0000259" key="2">
    <source>
        <dbReference type="PROSITE" id="PS51471"/>
    </source>
</evidence>
<organism evidence="3">
    <name type="scientific">Tupanvirus deep ocean</name>
    <dbReference type="NCBI Taxonomy" id="2126984"/>
    <lineage>
        <taxon>Viruses</taxon>
        <taxon>Varidnaviria</taxon>
        <taxon>Bamfordvirae</taxon>
        <taxon>Nucleocytoviricota</taxon>
        <taxon>Megaviricetes</taxon>
        <taxon>Imitervirales</taxon>
        <taxon>Mimiviridae</taxon>
        <taxon>Megamimivirinae</taxon>
        <taxon>Tupanvirus</taxon>
        <taxon>Tupanvirus altamarinense</taxon>
    </lineage>
</organism>
<name>A0A6N1NH31_9VIRU</name>
<dbReference type="PROSITE" id="PS51471">
    <property type="entry name" value="FE2OG_OXY"/>
    <property type="match status" value="1"/>
</dbReference>
<keyword evidence="1" id="KW-0175">Coiled coil</keyword>
<sequence>MELYFKQILDGDFSFYLNADRYQFSIEPHAQSFHHLLEEIDNNGEKSTVAIKNKTTINETVRKSKVLTNISIKNKTNRWYSCVESEFNESIKKILPRNFHPAHFDTPFEYTSDQNNKWDMLVYNQGDHFVRHTDGKTSERHFVTLILFPPKNIFPYHGGELVLYDGNTTVTIIANEKEWMLVGFPINVEHECKPITWGRRAVFKSKFEIPTKIYKFLSEAEFQFDVNKSLPMIDIDQTKAELVMVENELRQLKETKSLIKEKIFKNKSRLLELRRFTSFYQYDNIIKEVLRTDAKLIFIVLERRYDSVDPNYLIGEDRRLFLELYTKIPNKIMKLVNKSLEHNMHDEKNQEKSKMEPYSRHNFPAIWQESISSFYDDRKNFTLTLFQNDDSDDVPGELLGKSLVYNDETYDSVYQFKITAIQIIKT</sequence>